<feature type="compositionally biased region" description="Basic and acidic residues" evidence="1">
    <location>
        <begin position="31"/>
        <end position="40"/>
    </location>
</feature>
<evidence type="ECO:0000256" key="1">
    <source>
        <dbReference type="SAM" id="MobiDB-lite"/>
    </source>
</evidence>
<comment type="caution">
    <text evidence="2">The sequence shown here is derived from an EMBL/GenBank/DDBJ whole genome shotgun (WGS) entry which is preliminary data.</text>
</comment>
<dbReference type="Proteomes" id="UP001501710">
    <property type="component" value="Unassembled WGS sequence"/>
</dbReference>
<evidence type="ECO:0000313" key="3">
    <source>
        <dbReference type="Proteomes" id="UP001501710"/>
    </source>
</evidence>
<accession>A0ABP8CCR1</accession>
<dbReference type="EMBL" id="BAABAS010000019">
    <property type="protein sequence ID" value="GAA4237697.1"/>
    <property type="molecule type" value="Genomic_DNA"/>
</dbReference>
<feature type="region of interest" description="Disordered" evidence="1">
    <location>
        <begin position="1"/>
        <end position="101"/>
    </location>
</feature>
<sequence>MPIGENCRTAAASAPAPRITQPSLHPRHDHRGPDLEHPDGTPDPPTYPDRAYTALHPTPPDPPNGQALSAPALPTHASTHPPLSAHANTDSPTRPRLTRRR</sequence>
<reference evidence="3" key="1">
    <citation type="journal article" date="2019" name="Int. J. Syst. Evol. Microbiol.">
        <title>The Global Catalogue of Microorganisms (GCM) 10K type strain sequencing project: providing services to taxonomists for standard genome sequencing and annotation.</title>
        <authorList>
            <consortium name="The Broad Institute Genomics Platform"/>
            <consortium name="The Broad Institute Genome Sequencing Center for Infectious Disease"/>
            <person name="Wu L."/>
            <person name="Ma J."/>
        </authorList>
    </citation>
    <scope>NUCLEOTIDE SEQUENCE [LARGE SCALE GENOMIC DNA]</scope>
    <source>
        <strain evidence="3">JCM 17440</strain>
    </source>
</reference>
<organism evidence="2 3">
    <name type="scientific">Actinomadura meridiana</name>
    <dbReference type="NCBI Taxonomy" id="559626"/>
    <lineage>
        <taxon>Bacteria</taxon>
        <taxon>Bacillati</taxon>
        <taxon>Actinomycetota</taxon>
        <taxon>Actinomycetes</taxon>
        <taxon>Streptosporangiales</taxon>
        <taxon>Thermomonosporaceae</taxon>
        <taxon>Actinomadura</taxon>
    </lineage>
</organism>
<name>A0ABP8CCR1_9ACTN</name>
<evidence type="ECO:0000313" key="2">
    <source>
        <dbReference type="EMBL" id="GAA4237697.1"/>
    </source>
</evidence>
<keyword evidence="3" id="KW-1185">Reference proteome</keyword>
<proteinExistence type="predicted"/>
<gene>
    <name evidence="2" type="ORF">GCM10022254_50570</name>
</gene>
<protein>
    <submittedName>
        <fullName evidence="2">Uncharacterized protein</fullName>
    </submittedName>
</protein>